<dbReference type="EMBL" id="LNYI01000051">
    <property type="protein sequence ID" value="KTD19362.1"/>
    <property type="molecule type" value="Genomic_DNA"/>
</dbReference>
<dbReference type="RefSeq" id="WP_028373840.1">
    <property type="nucleotide sequence ID" value="NZ_CAAAJD010000029.1"/>
</dbReference>
<organism evidence="3 4">
    <name type="scientific">Legionella lansingensis</name>
    <dbReference type="NCBI Taxonomy" id="45067"/>
    <lineage>
        <taxon>Bacteria</taxon>
        <taxon>Pseudomonadati</taxon>
        <taxon>Pseudomonadota</taxon>
        <taxon>Gammaproteobacteria</taxon>
        <taxon>Legionellales</taxon>
        <taxon>Legionellaceae</taxon>
        <taxon>Legionella</taxon>
    </lineage>
</organism>
<dbReference type="STRING" id="45067.Llan_2100"/>
<gene>
    <name evidence="3" type="primary">dotJ</name>
    <name evidence="3" type="synonym">icmM</name>
    <name evidence="3" type="ORF">Llan_2100</name>
</gene>
<reference evidence="3 4" key="1">
    <citation type="submission" date="2015-11" db="EMBL/GenBank/DDBJ databases">
        <title>Genomic analysis of 38 Legionella species identifies large and diverse effector repertoires.</title>
        <authorList>
            <person name="Burstein D."/>
            <person name="Amaro F."/>
            <person name="Zusman T."/>
            <person name="Lifshitz Z."/>
            <person name="Cohen O."/>
            <person name="Gilbert J.A."/>
            <person name="Pupko T."/>
            <person name="Shuman H.A."/>
            <person name="Segal G."/>
        </authorList>
    </citation>
    <scope>NUCLEOTIDE SEQUENCE [LARGE SCALE GENOMIC DNA]</scope>
    <source>
        <strain evidence="3 4">ATCC 49751</strain>
    </source>
</reference>
<dbReference type="Pfam" id="PF11393">
    <property type="entry name" value="T4BSS_DotI_IcmL"/>
    <property type="match status" value="1"/>
</dbReference>
<keyword evidence="2" id="KW-0812">Transmembrane</keyword>
<keyword evidence="2" id="KW-0472">Membrane</keyword>
<feature type="region of interest" description="Disordered" evidence="1">
    <location>
        <begin position="58"/>
        <end position="94"/>
    </location>
</feature>
<keyword evidence="2" id="KW-1133">Transmembrane helix</keyword>
<evidence type="ECO:0000256" key="1">
    <source>
        <dbReference type="SAM" id="MobiDB-lite"/>
    </source>
</evidence>
<feature type="transmembrane region" description="Helical" evidence="2">
    <location>
        <begin position="23"/>
        <end position="44"/>
    </location>
</feature>
<dbReference type="Proteomes" id="UP000054869">
    <property type="component" value="Unassembled WGS sequence"/>
</dbReference>
<dbReference type="AlphaFoldDB" id="A0A0W0VH03"/>
<dbReference type="NCBIfam" id="NF038227">
    <property type="entry name" value="IcmM_DotJ_IVB"/>
    <property type="match status" value="1"/>
</dbReference>
<dbReference type="OrthoDB" id="5653490at2"/>
<keyword evidence="4" id="KW-1185">Reference proteome</keyword>
<evidence type="ECO:0000256" key="2">
    <source>
        <dbReference type="SAM" id="Phobius"/>
    </source>
</evidence>
<accession>A0A0W0VH03</accession>
<sequence>MTRGTWDTIKSSKGFYVRTYRKGIKWVIVSLTINLFLTLAIYYVHFNEPERDYYATSGITPPVKLTPLDKPNYSSTPLLEPDPVNEDETRVIPQ</sequence>
<protein>
    <submittedName>
        <fullName evidence="3">Component of the Dot/Icm secretion system, predicted inner membrane protein</fullName>
    </submittedName>
</protein>
<dbReference type="InterPro" id="IPR021055">
    <property type="entry name" value="T4BSS_IcmL/DotI"/>
</dbReference>
<evidence type="ECO:0000313" key="3">
    <source>
        <dbReference type="EMBL" id="KTD19362.1"/>
    </source>
</evidence>
<evidence type="ECO:0000313" key="4">
    <source>
        <dbReference type="Proteomes" id="UP000054869"/>
    </source>
</evidence>
<comment type="caution">
    <text evidence="3">The sequence shown here is derived from an EMBL/GenBank/DDBJ whole genome shotgun (WGS) entry which is preliminary data.</text>
</comment>
<proteinExistence type="predicted"/>
<name>A0A0W0VH03_9GAMM</name>
<dbReference type="PATRIC" id="fig|45067.4.peg.2208"/>
<dbReference type="eggNOG" id="ENOG5031EBV">
    <property type="taxonomic scope" value="Bacteria"/>
</dbReference>